<dbReference type="InterPro" id="IPR016186">
    <property type="entry name" value="C-type_lectin-like/link_sf"/>
</dbReference>
<dbReference type="InterPro" id="IPR016187">
    <property type="entry name" value="CTDL_fold"/>
</dbReference>
<dbReference type="SMART" id="SM00034">
    <property type="entry name" value="CLECT"/>
    <property type="match status" value="1"/>
</dbReference>
<accession>A0A8J1T729</accession>
<dbReference type="CDD" id="cd00037">
    <property type="entry name" value="CLECT"/>
    <property type="match status" value="1"/>
</dbReference>
<dbReference type="Pfam" id="PF00059">
    <property type="entry name" value="Lectin_C"/>
    <property type="match status" value="1"/>
</dbReference>
<dbReference type="Gene3D" id="3.10.100.10">
    <property type="entry name" value="Mannose-Binding Protein A, subunit A"/>
    <property type="match status" value="1"/>
</dbReference>
<organism evidence="1 2">
    <name type="scientific">Owenia fusiformis</name>
    <name type="common">Polychaete worm</name>
    <dbReference type="NCBI Taxonomy" id="6347"/>
    <lineage>
        <taxon>Eukaryota</taxon>
        <taxon>Metazoa</taxon>
        <taxon>Spiralia</taxon>
        <taxon>Lophotrochozoa</taxon>
        <taxon>Annelida</taxon>
        <taxon>Polychaeta</taxon>
        <taxon>Sedentaria</taxon>
        <taxon>Canalipalpata</taxon>
        <taxon>Sabellida</taxon>
        <taxon>Oweniida</taxon>
        <taxon>Oweniidae</taxon>
        <taxon>Owenia</taxon>
    </lineage>
</organism>
<comment type="caution">
    <text evidence="1">The sequence shown here is derived from an EMBL/GenBank/DDBJ whole genome shotgun (WGS) entry which is preliminary data.</text>
</comment>
<gene>
    <name evidence="1" type="ORF">OFUS_LOCUS10627</name>
</gene>
<dbReference type="PROSITE" id="PS50041">
    <property type="entry name" value="C_TYPE_LECTIN_2"/>
    <property type="match status" value="1"/>
</dbReference>
<protein>
    <submittedName>
        <fullName evidence="1">Uncharacterized protein</fullName>
    </submittedName>
</protein>
<dbReference type="InterPro" id="IPR001304">
    <property type="entry name" value="C-type_lectin-like"/>
</dbReference>
<dbReference type="OrthoDB" id="6146674at2759"/>
<evidence type="ECO:0000313" key="1">
    <source>
        <dbReference type="EMBL" id="CAH1784433.1"/>
    </source>
</evidence>
<dbReference type="Proteomes" id="UP000749559">
    <property type="component" value="Unassembled WGS sequence"/>
</dbReference>
<reference evidence="1" key="1">
    <citation type="submission" date="2022-03" db="EMBL/GenBank/DDBJ databases">
        <authorList>
            <person name="Martin C."/>
        </authorList>
    </citation>
    <scope>NUCLEOTIDE SEQUENCE</scope>
</reference>
<keyword evidence="2" id="KW-1185">Reference proteome</keyword>
<proteinExistence type="predicted"/>
<sequence>MKTILAGLIFAIIILNVGTTTMAHCDSYVHGSVCPLGFIFNEQLGSCYNFVISEKTTWYNALTFCNSMGANLAAIESQAEYDFLRNEIKGRGIVGDGAETGNSFFIGGNFLNGMWQWAGGPSWKTKVMLSAPWASSQPNAVNVDKCTVLWGSDQIA</sequence>
<dbReference type="AlphaFoldDB" id="A0A8J1T729"/>
<name>A0A8J1T729_OWEFU</name>
<dbReference type="SUPFAM" id="SSF56436">
    <property type="entry name" value="C-type lectin-like"/>
    <property type="match status" value="1"/>
</dbReference>
<evidence type="ECO:0000313" key="2">
    <source>
        <dbReference type="Proteomes" id="UP000749559"/>
    </source>
</evidence>
<dbReference type="InterPro" id="IPR050111">
    <property type="entry name" value="C-type_lectin/snaclec_domain"/>
</dbReference>
<dbReference type="EMBL" id="CAIIXF020000005">
    <property type="protein sequence ID" value="CAH1784433.1"/>
    <property type="molecule type" value="Genomic_DNA"/>
</dbReference>
<dbReference type="PANTHER" id="PTHR22803">
    <property type="entry name" value="MANNOSE, PHOSPHOLIPASE, LECTIN RECEPTOR RELATED"/>
    <property type="match status" value="1"/>
</dbReference>